<evidence type="ECO:0000256" key="2">
    <source>
        <dbReference type="ARBA" id="ARBA00022741"/>
    </source>
</evidence>
<dbReference type="InterPro" id="IPR003439">
    <property type="entry name" value="ABC_transporter-like_ATP-bd"/>
</dbReference>
<dbReference type="SUPFAM" id="SSF52540">
    <property type="entry name" value="P-loop containing nucleoside triphosphate hydrolases"/>
    <property type="match status" value="1"/>
</dbReference>
<keyword evidence="1" id="KW-0813">Transport</keyword>
<feature type="domain" description="ABC transporter" evidence="4">
    <location>
        <begin position="10"/>
        <end position="234"/>
    </location>
</feature>
<dbReference type="PANTHER" id="PTHR24220">
    <property type="entry name" value="IMPORT ATP-BINDING PROTEIN"/>
    <property type="match status" value="1"/>
</dbReference>
<organism evidence="5 6">
    <name type="scientific">Microbacterium aquimaris</name>
    <dbReference type="NCBI Taxonomy" id="459816"/>
    <lineage>
        <taxon>Bacteria</taxon>
        <taxon>Bacillati</taxon>
        <taxon>Actinomycetota</taxon>
        <taxon>Actinomycetes</taxon>
        <taxon>Micrococcales</taxon>
        <taxon>Microbacteriaceae</taxon>
        <taxon>Microbacterium</taxon>
    </lineage>
</organism>
<dbReference type="InterPro" id="IPR015854">
    <property type="entry name" value="ABC_transpr_LolD-like"/>
</dbReference>
<dbReference type="CDD" id="cd03255">
    <property type="entry name" value="ABC_MJ0796_LolCDE_FtsE"/>
    <property type="match status" value="1"/>
</dbReference>
<protein>
    <submittedName>
        <fullName evidence="5">ABC transporter ATP-binding protein</fullName>
    </submittedName>
</protein>
<dbReference type="Gene3D" id="3.40.50.300">
    <property type="entry name" value="P-loop containing nucleotide triphosphate hydrolases"/>
    <property type="match status" value="1"/>
</dbReference>
<comment type="caution">
    <text evidence="5">The sequence shown here is derived from an EMBL/GenBank/DDBJ whole genome shotgun (WGS) entry which is preliminary data.</text>
</comment>
<evidence type="ECO:0000256" key="3">
    <source>
        <dbReference type="ARBA" id="ARBA00022840"/>
    </source>
</evidence>
<evidence type="ECO:0000259" key="4">
    <source>
        <dbReference type="PROSITE" id="PS50893"/>
    </source>
</evidence>
<dbReference type="GO" id="GO:0005524">
    <property type="term" value="F:ATP binding"/>
    <property type="evidence" value="ECO:0007669"/>
    <property type="project" value="UniProtKB-KW"/>
</dbReference>
<accession>A0ABU5N373</accession>
<dbReference type="PROSITE" id="PS50893">
    <property type="entry name" value="ABC_TRANSPORTER_2"/>
    <property type="match status" value="1"/>
</dbReference>
<evidence type="ECO:0000313" key="5">
    <source>
        <dbReference type="EMBL" id="MDZ8160491.1"/>
    </source>
</evidence>
<evidence type="ECO:0000313" key="6">
    <source>
        <dbReference type="Proteomes" id="UP001291912"/>
    </source>
</evidence>
<dbReference type="PROSITE" id="PS00211">
    <property type="entry name" value="ABC_TRANSPORTER_1"/>
    <property type="match status" value="1"/>
</dbReference>
<keyword evidence="2" id="KW-0547">Nucleotide-binding</keyword>
<sequence length="234" mass="25302">MTAPERRPVISARDVHKSYGRGSARFDALRGVSLDIHTGESVAVVGKSGSGKSTLMHVLALMDAPTSGRVDLDGVDTATLRGRTLNRTRNTTFGFVFQQFFLTPNTTVLDNVTLPLKIAGVGARERRRRGAAALAQLELADKARNRATDLSGGQKQRAVIARALVNDPRIIFADEPTGNLDSTTGGVVEDILFDLNHRHGITLILVTHDDDLAARCDRRLHIKDGVFVDTEAPA</sequence>
<gene>
    <name evidence="5" type="ORF">R2Q92_01500</name>
</gene>
<evidence type="ECO:0000256" key="1">
    <source>
        <dbReference type="ARBA" id="ARBA00022448"/>
    </source>
</evidence>
<dbReference type="Proteomes" id="UP001291912">
    <property type="component" value="Unassembled WGS sequence"/>
</dbReference>
<keyword evidence="3 5" id="KW-0067">ATP-binding</keyword>
<dbReference type="InterPro" id="IPR017871">
    <property type="entry name" value="ABC_transporter-like_CS"/>
</dbReference>
<dbReference type="InterPro" id="IPR027417">
    <property type="entry name" value="P-loop_NTPase"/>
</dbReference>
<dbReference type="InterPro" id="IPR017911">
    <property type="entry name" value="MacB-like_ATP-bd"/>
</dbReference>
<proteinExistence type="predicted"/>
<dbReference type="Pfam" id="PF00005">
    <property type="entry name" value="ABC_tran"/>
    <property type="match status" value="1"/>
</dbReference>
<reference evidence="5 6" key="1">
    <citation type="submission" date="2023-10" db="EMBL/GenBank/DDBJ databases">
        <title>Microbacterium xanthum sp. nov., isolated from seaweed.</title>
        <authorList>
            <person name="Lee S.D."/>
        </authorList>
    </citation>
    <scope>NUCLEOTIDE SEQUENCE [LARGE SCALE GENOMIC DNA]</scope>
    <source>
        <strain evidence="5 6">KCTC 19124</strain>
    </source>
</reference>
<dbReference type="InterPro" id="IPR003593">
    <property type="entry name" value="AAA+_ATPase"/>
</dbReference>
<dbReference type="EMBL" id="JAWJYN010000001">
    <property type="protein sequence ID" value="MDZ8160491.1"/>
    <property type="molecule type" value="Genomic_DNA"/>
</dbReference>
<dbReference type="RefSeq" id="WP_194423207.1">
    <property type="nucleotide sequence ID" value="NZ_BAAAPT010000001.1"/>
</dbReference>
<dbReference type="SMART" id="SM00382">
    <property type="entry name" value="AAA"/>
    <property type="match status" value="1"/>
</dbReference>
<keyword evidence="6" id="KW-1185">Reference proteome</keyword>
<name>A0ABU5N373_9MICO</name>